<evidence type="ECO:0000256" key="1">
    <source>
        <dbReference type="ARBA" id="ARBA00008213"/>
    </source>
</evidence>
<dbReference type="InterPro" id="IPR006359">
    <property type="entry name" value="Tscrpt_elong_fac_GreA"/>
</dbReference>
<evidence type="ECO:0000256" key="7">
    <source>
        <dbReference type="ARBA" id="ARBA00030776"/>
    </source>
</evidence>
<reference evidence="12 13" key="1">
    <citation type="submission" date="2016-11" db="EMBL/GenBank/DDBJ databases">
        <title>Paenibacillus species isolates.</title>
        <authorList>
            <person name="Beno S.M."/>
        </authorList>
    </citation>
    <scope>NUCLEOTIDE SEQUENCE [LARGE SCALE GENOMIC DNA]</scope>
    <source>
        <strain evidence="12 13">FSL H8-0246</strain>
    </source>
</reference>
<dbReference type="GO" id="GO:0003677">
    <property type="term" value="F:DNA binding"/>
    <property type="evidence" value="ECO:0007669"/>
    <property type="project" value="UniProtKB-UniRule"/>
</dbReference>
<dbReference type="GO" id="GO:0070063">
    <property type="term" value="F:RNA polymerase binding"/>
    <property type="evidence" value="ECO:0007669"/>
    <property type="project" value="InterPro"/>
</dbReference>
<keyword evidence="5 8" id="KW-0804">Transcription</keyword>
<dbReference type="InterPro" id="IPR001437">
    <property type="entry name" value="Tscrpt_elong_fac_GreA/B_C"/>
</dbReference>
<dbReference type="InterPro" id="IPR036953">
    <property type="entry name" value="GreA/GreB_C_sf"/>
</dbReference>
<evidence type="ECO:0000256" key="9">
    <source>
        <dbReference type="RuleBase" id="RU000556"/>
    </source>
</evidence>
<evidence type="ECO:0000256" key="2">
    <source>
        <dbReference type="ARBA" id="ARBA00013729"/>
    </source>
</evidence>
<dbReference type="FunFam" id="1.10.287.180:FF:000001">
    <property type="entry name" value="Transcription elongation factor GreA"/>
    <property type="match status" value="1"/>
</dbReference>
<dbReference type="Gene3D" id="3.10.50.30">
    <property type="entry name" value="Transcription elongation factor, GreA/GreB, C-terminal domain"/>
    <property type="match status" value="1"/>
</dbReference>
<evidence type="ECO:0000259" key="11">
    <source>
        <dbReference type="Pfam" id="PF03449"/>
    </source>
</evidence>
<keyword evidence="3 8" id="KW-0805">Transcription regulation</keyword>
<comment type="similarity">
    <text evidence="1 8 9">Belongs to the GreA/GreB family.</text>
</comment>
<dbReference type="PANTHER" id="PTHR30437">
    <property type="entry name" value="TRANSCRIPTION ELONGATION FACTOR GREA"/>
    <property type="match status" value="1"/>
</dbReference>
<proteinExistence type="inferred from homology"/>
<dbReference type="PANTHER" id="PTHR30437:SF4">
    <property type="entry name" value="TRANSCRIPTION ELONGATION FACTOR GREA"/>
    <property type="match status" value="1"/>
</dbReference>
<evidence type="ECO:0000256" key="8">
    <source>
        <dbReference type="HAMAP-Rule" id="MF_00105"/>
    </source>
</evidence>
<dbReference type="PROSITE" id="PS00829">
    <property type="entry name" value="GREAB_1"/>
    <property type="match status" value="1"/>
</dbReference>
<dbReference type="AlphaFoldDB" id="A0A1R1BV58"/>
<dbReference type="GO" id="GO:0003746">
    <property type="term" value="F:translation elongation factor activity"/>
    <property type="evidence" value="ECO:0007669"/>
    <property type="project" value="UniProtKB-KW"/>
</dbReference>
<dbReference type="Pfam" id="PF03449">
    <property type="entry name" value="GreA_GreB_N"/>
    <property type="match status" value="1"/>
</dbReference>
<evidence type="ECO:0000256" key="3">
    <source>
        <dbReference type="ARBA" id="ARBA00023015"/>
    </source>
</evidence>
<accession>A0A1R1BV58</accession>
<comment type="function">
    <text evidence="6 8 9">Necessary for efficient RNA polymerase transcription elongation past template-encoded arresting sites. The arresting sites in DNA have the property of trapping a certain fraction of elongating RNA polymerases that pass through, resulting in locked ternary complexes. Cleavage of the nascent transcript by cleavage factors such as GreA or GreB allows the resumption of elongation from the new 3'terminus. GreA releases sequences of 2 to 3 nucleotides.</text>
</comment>
<dbReference type="InterPro" id="IPR018151">
    <property type="entry name" value="TF_GreA/GreB_CS"/>
</dbReference>
<keyword evidence="8" id="KW-0175">Coiled coil</keyword>
<dbReference type="EMBL" id="MRTJ01000004">
    <property type="protein sequence ID" value="OMF13750.1"/>
    <property type="molecule type" value="Genomic_DNA"/>
</dbReference>
<evidence type="ECO:0000313" key="13">
    <source>
        <dbReference type="Proteomes" id="UP000187134"/>
    </source>
</evidence>
<dbReference type="PIRSF" id="PIRSF006092">
    <property type="entry name" value="GreA_GreB"/>
    <property type="match status" value="1"/>
</dbReference>
<evidence type="ECO:0000256" key="4">
    <source>
        <dbReference type="ARBA" id="ARBA00023125"/>
    </source>
</evidence>
<comment type="caution">
    <text evidence="12">The sequence shown here is derived from an EMBL/GenBank/DDBJ whole genome shotgun (WGS) entry which is preliminary data.</text>
</comment>
<dbReference type="SUPFAM" id="SSF46557">
    <property type="entry name" value="GreA transcript cleavage protein, N-terminal domain"/>
    <property type="match status" value="1"/>
</dbReference>
<evidence type="ECO:0000256" key="5">
    <source>
        <dbReference type="ARBA" id="ARBA00023163"/>
    </source>
</evidence>
<evidence type="ECO:0000259" key="10">
    <source>
        <dbReference type="Pfam" id="PF01272"/>
    </source>
</evidence>
<keyword evidence="4 8" id="KW-0238">DNA-binding</keyword>
<gene>
    <name evidence="8" type="primary">greA</name>
    <name evidence="12" type="ORF">BK131_13865</name>
</gene>
<dbReference type="GO" id="GO:0032784">
    <property type="term" value="P:regulation of DNA-templated transcription elongation"/>
    <property type="evidence" value="ECO:0007669"/>
    <property type="project" value="UniProtKB-UniRule"/>
</dbReference>
<keyword evidence="12" id="KW-0251">Elongation factor</keyword>
<dbReference type="Proteomes" id="UP000187134">
    <property type="component" value="Unassembled WGS sequence"/>
</dbReference>
<dbReference type="OrthoDB" id="9808774at2"/>
<keyword evidence="12" id="KW-0648">Protein biosynthesis</keyword>
<dbReference type="InterPro" id="IPR023459">
    <property type="entry name" value="Tscrpt_elong_fac_GreA/B_fam"/>
</dbReference>
<evidence type="ECO:0000256" key="6">
    <source>
        <dbReference type="ARBA" id="ARBA00024916"/>
    </source>
</evidence>
<dbReference type="Gene3D" id="1.10.287.180">
    <property type="entry name" value="Transcription elongation factor, GreA/GreB, N-terminal domain"/>
    <property type="match status" value="1"/>
</dbReference>
<dbReference type="NCBIfam" id="NF001263">
    <property type="entry name" value="PRK00226.1-4"/>
    <property type="match status" value="1"/>
</dbReference>
<dbReference type="GO" id="GO:0006354">
    <property type="term" value="P:DNA-templated transcription elongation"/>
    <property type="evidence" value="ECO:0007669"/>
    <property type="project" value="TreeGrafter"/>
</dbReference>
<name>A0A1R1BV58_PAEAM</name>
<feature type="domain" description="Transcription elongation factor GreA/GreB C-terminal" evidence="10">
    <location>
        <begin position="84"/>
        <end position="157"/>
    </location>
</feature>
<sequence>MANEEVILTQEGLEKLEDELRELKTVKRKELAERLKLAISYGDLKENSEYHSAKDDQAFMETRILIVEKMLKNAKVITSENMDATKVGVGSTVLLNDIEFAEKIEYKLVGPAEADVADNKISYESPLGKELMGKEVGSVIHVNAPMGVIKYELLQIKV</sequence>
<feature type="domain" description="Transcription elongation factor GreA/GreB N-terminal" evidence="11">
    <location>
        <begin position="6"/>
        <end position="76"/>
    </location>
</feature>
<protein>
    <recommendedName>
        <fullName evidence="2 8">Transcription elongation factor GreA</fullName>
    </recommendedName>
    <alternativeName>
        <fullName evidence="7 8">Transcript cleavage factor GreA</fullName>
    </alternativeName>
</protein>
<dbReference type="InterPro" id="IPR028624">
    <property type="entry name" value="Tscrpt_elong_fac_GreA/B"/>
</dbReference>
<dbReference type="InterPro" id="IPR036805">
    <property type="entry name" value="Tscrpt_elong_fac_GreA/B_N_sf"/>
</dbReference>
<dbReference type="Pfam" id="PF01272">
    <property type="entry name" value="GreA_GreB"/>
    <property type="match status" value="1"/>
</dbReference>
<dbReference type="HAMAP" id="MF_00105">
    <property type="entry name" value="GreA_GreB"/>
    <property type="match status" value="1"/>
</dbReference>
<evidence type="ECO:0000313" key="12">
    <source>
        <dbReference type="EMBL" id="OMF13750.1"/>
    </source>
</evidence>
<dbReference type="NCBIfam" id="TIGR01462">
    <property type="entry name" value="greA"/>
    <property type="match status" value="1"/>
</dbReference>
<dbReference type="InterPro" id="IPR022691">
    <property type="entry name" value="Tscrpt_elong_fac_GreA/B_N"/>
</dbReference>
<dbReference type="RefSeq" id="WP_076332078.1">
    <property type="nucleotide sequence ID" value="NZ_MRTJ01000004.1"/>
</dbReference>
<organism evidence="12 13">
    <name type="scientific">Paenibacillus amylolyticus</name>
    <dbReference type="NCBI Taxonomy" id="1451"/>
    <lineage>
        <taxon>Bacteria</taxon>
        <taxon>Bacillati</taxon>
        <taxon>Bacillota</taxon>
        <taxon>Bacilli</taxon>
        <taxon>Bacillales</taxon>
        <taxon>Paenibacillaceae</taxon>
        <taxon>Paenibacillus</taxon>
    </lineage>
</organism>
<dbReference type="SUPFAM" id="SSF54534">
    <property type="entry name" value="FKBP-like"/>
    <property type="match status" value="1"/>
</dbReference>
<feature type="coiled-coil region" evidence="8">
    <location>
        <begin position="6"/>
        <end position="33"/>
    </location>
</feature>